<feature type="binding site" evidence="10">
    <location>
        <begin position="254"/>
        <end position="255"/>
    </location>
    <ligand>
        <name>NADP(+)</name>
        <dbReference type="ChEBI" id="CHEBI:58349"/>
    </ligand>
</feature>
<comment type="cofactor">
    <cofactor evidence="1 8 9">
        <name>FAD</name>
        <dbReference type="ChEBI" id="CHEBI:57692"/>
    </cofactor>
</comment>
<name>A0A2I1GNY8_9GLOM</name>
<evidence type="ECO:0000259" key="12">
    <source>
        <dbReference type="Pfam" id="PF07992"/>
    </source>
</evidence>
<dbReference type="PRINTS" id="PR00419">
    <property type="entry name" value="ADXRDTASE"/>
</dbReference>
<evidence type="ECO:0000313" key="14">
    <source>
        <dbReference type="Proteomes" id="UP000234323"/>
    </source>
</evidence>
<gene>
    <name evidence="13" type="ORF">RhiirA4_437799</name>
</gene>
<keyword evidence="4 8" id="KW-0274">FAD</keyword>
<dbReference type="SUPFAM" id="SSF51971">
    <property type="entry name" value="Nucleotide-binding domain"/>
    <property type="match status" value="1"/>
</dbReference>
<feature type="binding site" evidence="10">
    <location>
        <position position="433"/>
    </location>
    <ligand>
        <name>NADP(+)</name>
        <dbReference type="ChEBI" id="CHEBI:58349"/>
    </ligand>
</feature>
<dbReference type="PIRSF" id="PIRSF000362">
    <property type="entry name" value="FNR"/>
    <property type="match status" value="1"/>
</dbReference>
<dbReference type="VEuPathDB" id="FungiDB:RhiirA1_432303"/>
<comment type="catalytic activity">
    <reaction evidence="7 8">
        <text>2 reduced [adrenodoxin] + NADP(+) + H(+) = 2 oxidized [adrenodoxin] + NADPH</text>
        <dbReference type="Rhea" id="RHEA:42312"/>
        <dbReference type="Rhea" id="RHEA-COMP:9998"/>
        <dbReference type="Rhea" id="RHEA-COMP:9999"/>
        <dbReference type="ChEBI" id="CHEBI:15378"/>
        <dbReference type="ChEBI" id="CHEBI:33737"/>
        <dbReference type="ChEBI" id="CHEBI:33738"/>
        <dbReference type="ChEBI" id="CHEBI:57783"/>
        <dbReference type="ChEBI" id="CHEBI:58349"/>
        <dbReference type="EC" id="1.18.1.6"/>
    </reaction>
</comment>
<evidence type="ECO:0000256" key="3">
    <source>
        <dbReference type="ARBA" id="ARBA00022630"/>
    </source>
</evidence>
<comment type="caution">
    <text evidence="13">The sequence shown here is derived from an EMBL/GenBank/DDBJ whole genome shotgun (WGS) entry which is preliminary data.</text>
</comment>
<keyword evidence="8" id="KW-0496">Mitochondrion</keyword>
<keyword evidence="6 8" id="KW-0560">Oxidoreductase</keyword>
<dbReference type="GO" id="GO:0016491">
    <property type="term" value="F:oxidoreductase activity"/>
    <property type="evidence" value="ECO:0007669"/>
    <property type="project" value="UniProtKB-KW"/>
</dbReference>
<dbReference type="EC" id="1.18.1.6" evidence="8"/>
<dbReference type="Pfam" id="PF07992">
    <property type="entry name" value="Pyr_redox_2"/>
    <property type="match status" value="1"/>
</dbReference>
<evidence type="ECO:0000256" key="9">
    <source>
        <dbReference type="PIRSR" id="PIRSR000362-1"/>
    </source>
</evidence>
<evidence type="ECO:0000256" key="10">
    <source>
        <dbReference type="PIRSR" id="PIRSR000362-2"/>
    </source>
</evidence>
<evidence type="ECO:0000313" key="13">
    <source>
        <dbReference type="EMBL" id="PKY48353.1"/>
    </source>
</evidence>
<dbReference type="VEuPathDB" id="FungiDB:RhiirFUN_002400"/>
<dbReference type="EMBL" id="LLXI01000633">
    <property type="protein sequence ID" value="PKY48353.1"/>
    <property type="molecule type" value="Genomic_DNA"/>
</dbReference>
<feature type="binding site" evidence="9">
    <location>
        <position position="92"/>
    </location>
    <ligand>
        <name>FAD</name>
        <dbReference type="ChEBI" id="CHEBI:57692"/>
    </ligand>
</feature>
<dbReference type="Gene3D" id="3.40.50.720">
    <property type="entry name" value="NAD(P)-binding Rossmann-like Domain"/>
    <property type="match status" value="1"/>
</dbReference>
<feature type="binding site" evidence="9">
    <location>
        <position position="426"/>
    </location>
    <ligand>
        <name>FAD</name>
        <dbReference type="ChEBI" id="CHEBI:57692"/>
    </ligand>
</feature>
<feature type="binding site" evidence="9">
    <location>
        <position position="71"/>
    </location>
    <ligand>
        <name>FAD</name>
        <dbReference type="ChEBI" id="CHEBI:57692"/>
    </ligand>
</feature>
<dbReference type="InterPro" id="IPR023753">
    <property type="entry name" value="FAD/NAD-binding_dom"/>
</dbReference>
<evidence type="ECO:0000256" key="5">
    <source>
        <dbReference type="ARBA" id="ARBA00022857"/>
    </source>
</evidence>
<keyword evidence="14" id="KW-1185">Reference proteome</keyword>
<dbReference type="PANTHER" id="PTHR48467">
    <property type="entry name" value="GLUTAMATE SYNTHASE 1 [NADH], CHLOROPLASTIC-LIKE"/>
    <property type="match status" value="1"/>
</dbReference>
<keyword evidence="3 8" id="KW-0285">Flavoprotein</keyword>
<evidence type="ECO:0000256" key="11">
    <source>
        <dbReference type="SAM" id="MobiDB-lite"/>
    </source>
</evidence>
<sequence>MWLEQLLLYRLASFARREYCLEEDIRPGCCRLLVLDVQNDTSMLLKYVSLLKMNSLSSSPFHLAVIGSGPAGFYTAYRVLKEHPNTLVDMYEALPIPFGLVRYGVAPDHPEVKNVQNRFEEVAKDSRFTFIGNVKYGEDLTLKDLKLQYDAIVFSYGAGQEKTLGIRNENEPIKNIFSARAFVGWYNGLPQYRDLEPDLICSDTAVVIGQGNVALDVSRILLTDIVELSKTDITEYALETLKNSQIRNVIIIGRRGPLQVSFTAKELREMMNLPNTKFYTDFELIKNELSTNVDIISKDRPLKRLMQILEKGMENTSGYKSWSLKFLRSPDEFIAHENDDPSRPKYVRAVRFHINRLEGPLENRIAVPTGEMEELETGLVLKSVGYKSIPLEGLSFDENKGIVPNHKGKILDNDNNEQPGLYVAGWLKRGPQGVIATTMYDAYETAEVIVSDIKQDKPMLSNDTFKYGSKVIIPILHQRGIRTVSYKDWKKIEEKENEAGRAKHKPREKFGRVEDAMQVLDT</sequence>
<organism evidence="13 14">
    <name type="scientific">Rhizophagus irregularis</name>
    <dbReference type="NCBI Taxonomy" id="588596"/>
    <lineage>
        <taxon>Eukaryota</taxon>
        <taxon>Fungi</taxon>
        <taxon>Fungi incertae sedis</taxon>
        <taxon>Mucoromycota</taxon>
        <taxon>Glomeromycotina</taxon>
        <taxon>Glomeromycetes</taxon>
        <taxon>Glomerales</taxon>
        <taxon>Glomeraceae</taxon>
        <taxon>Rhizophagus</taxon>
    </lineage>
</organism>
<evidence type="ECO:0000256" key="7">
    <source>
        <dbReference type="ARBA" id="ARBA00048933"/>
    </source>
</evidence>
<feature type="binding site" evidence="9">
    <location>
        <position position="100"/>
    </location>
    <ligand>
        <name>FAD</name>
        <dbReference type="ChEBI" id="CHEBI:57692"/>
    </ligand>
</feature>
<dbReference type="InterPro" id="IPR055275">
    <property type="entry name" value="Ferredox_Rdtase"/>
</dbReference>
<reference evidence="13 14" key="1">
    <citation type="submission" date="2015-10" db="EMBL/GenBank/DDBJ databases">
        <title>Genome analyses suggest a sexual origin of heterokaryosis in a supposedly ancient asexual fungus.</title>
        <authorList>
            <person name="Ropars J."/>
            <person name="Sedzielewska K."/>
            <person name="Noel J."/>
            <person name="Charron P."/>
            <person name="Farinelli L."/>
            <person name="Marton T."/>
            <person name="Kruger M."/>
            <person name="Pelin A."/>
            <person name="Brachmann A."/>
            <person name="Corradi N."/>
        </authorList>
    </citation>
    <scope>NUCLEOTIDE SEQUENCE [LARGE SCALE GENOMIC DNA]</scope>
    <source>
        <strain evidence="13 14">A4</strain>
    </source>
</reference>
<evidence type="ECO:0000256" key="8">
    <source>
        <dbReference type="PIRNR" id="PIRNR000362"/>
    </source>
</evidence>
<feature type="domain" description="FAD/NAD(P)-binding" evidence="12">
    <location>
        <begin position="62"/>
        <end position="221"/>
    </location>
</feature>
<feature type="binding site" evidence="10">
    <location>
        <begin position="210"/>
        <end position="213"/>
    </location>
    <ligand>
        <name>NADP(+)</name>
        <dbReference type="ChEBI" id="CHEBI:58349"/>
    </ligand>
</feature>
<evidence type="ECO:0000256" key="4">
    <source>
        <dbReference type="ARBA" id="ARBA00022827"/>
    </source>
</evidence>
<evidence type="ECO:0000256" key="2">
    <source>
        <dbReference type="ARBA" id="ARBA00008312"/>
    </source>
</evidence>
<dbReference type="PANTHER" id="PTHR48467:SF1">
    <property type="entry name" value="GLUTAMATE SYNTHASE 1 [NADH], CHLOROPLASTIC-LIKE"/>
    <property type="match status" value="1"/>
</dbReference>
<feature type="binding site" evidence="10">
    <location>
        <position position="266"/>
    </location>
    <ligand>
        <name>NADP(+)</name>
        <dbReference type="ChEBI" id="CHEBI:58349"/>
    </ligand>
</feature>
<evidence type="ECO:0000256" key="1">
    <source>
        <dbReference type="ARBA" id="ARBA00001974"/>
    </source>
</evidence>
<dbReference type="InterPro" id="IPR036188">
    <property type="entry name" value="FAD/NAD-bd_sf"/>
</dbReference>
<accession>A0A2I1GNY8</accession>
<protein>
    <recommendedName>
        <fullName evidence="8">NADPH:adrenodoxin oxidoreductase, mitochondrial</fullName>
        <ecNumber evidence="8">1.18.1.6</ecNumber>
    </recommendedName>
</protein>
<comment type="subcellular location">
    <subcellularLocation>
        <location evidence="8">Mitochondrion</location>
    </subcellularLocation>
</comment>
<dbReference type="InterPro" id="IPR021163">
    <property type="entry name" value="Ferredox_Rdtase_adrenod"/>
</dbReference>
<feature type="region of interest" description="Disordered" evidence="11">
    <location>
        <begin position="497"/>
        <end position="522"/>
    </location>
</feature>
<proteinExistence type="inferred from homology"/>
<comment type="similarity">
    <text evidence="2 8">Belongs to the ferredoxin--NADP reductase type 1 family.</text>
</comment>
<dbReference type="Gene3D" id="3.50.50.60">
    <property type="entry name" value="FAD/NAD(P)-binding domain"/>
    <property type="match status" value="1"/>
</dbReference>
<dbReference type="GO" id="GO:0005739">
    <property type="term" value="C:mitochondrion"/>
    <property type="evidence" value="ECO:0007669"/>
    <property type="project" value="UniProtKB-SubCell"/>
</dbReference>
<keyword evidence="5 8" id="KW-0521">NADP</keyword>
<dbReference type="VEuPathDB" id="FungiDB:FUN_002339"/>
<evidence type="ECO:0000256" key="6">
    <source>
        <dbReference type="ARBA" id="ARBA00023002"/>
    </source>
</evidence>
<feature type="binding site" evidence="9">
    <location>
        <begin position="433"/>
        <end position="435"/>
    </location>
    <ligand>
        <name>FAD</name>
        <dbReference type="ChEBI" id="CHEBI:57692"/>
    </ligand>
</feature>
<dbReference type="AlphaFoldDB" id="A0A2I1GNY8"/>
<dbReference type="Proteomes" id="UP000234323">
    <property type="component" value="Unassembled WGS sequence"/>
</dbReference>